<dbReference type="Gene3D" id="3.30.70.150">
    <property type="entry name" value="RuBisCO large subunit, N-terminal domain"/>
    <property type="match status" value="1"/>
</dbReference>
<evidence type="ECO:0000313" key="3">
    <source>
        <dbReference type="Proteomes" id="UP000232638"/>
    </source>
</evidence>
<sequence length="390" mass="41577">MTTQDRPLTLSGERFAAVYHLAGAPTAAQARQRACDICFEQTVEFPDELIPSAAIREQIVGQVAALEPLGADRWEAVIRYPVEVAGRELTQLVNCLFGNISIKPGIRLMGLDLGESLGRLYRGPRFGQAGLRDLLGVRDRPLLCTALKPMGLNPSELAGLAYRLALGGIDLIKDDHGLTDQGFCPFEERVARCGEAVARANRETGGRSLYLPNVTAPAAEIARRARRAQGCGAGGLLFCPGLAGLDAMRALADDDTLALPILSHPAFQGSFTLHPDAGLGHGVLYGQLNRLAGADATIFPSYGGRFAFTPRECRDIVDAATRPMGAWRAIFPVPAGGMGLKRVPELIGFYGRDCCLLIGGDLHAQGQDLTATCRGFLEAAKAAASAARWK</sequence>
<dbReference type="Gene3D" id="3.20.20.110">
    <property type="entry name" value="Ribulose bisphosphate carboxylase, large subunit, C-terminal domain"/>
    <property type="match status" value="1"/>
</dbReference>
<dbReference type="OrthoDB" id="9770811at2"/>
<keyword evidence="3" id="KW-1185">Reference proteome</keyword>
<dbReference type="InterPro" id="IPR036422">
    <property type="entry name" value="RuBisCO_lsu_N_sf"/>
</dbReference>
<dbReference type="CDD" id="cd08210">
    <property type="entry name" value="RLP_RrRLP"/>
    <property type="match status" value="1"/>
</dbReference>
<evidence type="ECO:0000259" key="1">
    <source>
        <dbReference type="Pfam" id="PF00016"/>
    </source>
</evidence>
<dbReference type="InterPro" id="IPR036376">
    <property type="entry name" value="RuBisCO_lsu_C_sf"/>
</dbReference>
<dbReference type="SUPFAM" id="SSF54966">
    <property type="entry name" value="RuBisCO, large subunit, small (N-terminal) domain"/>
    <property type="match status" value="1"/>
</dbReference>
<dbReference type="PANTHER" id="PTHR42704:SF17">
    <property type="entry name" value="RIBULOSE BISPHOSPHATE CARBOXYLASE LARGE CHAIN"/>
    <property type="match status" value="1"/>
</dbReference>
<dbReference type="SFLD" id="SFLDS00014">
    <property type="entry name" value="RuBisCO"/>
    <property type="match status" value="1"/>
</dbReference>
<dbReference type="Pfam" id="PF00016">
    <property type="entry name" value="RuBisCO_large"/>
    <property type="match status" value="1"/>
</dbReference>
<organism evidence="2 3">
    <name type="scientific">Candidatus Thiodictyon syntrophicum</name>
    <dbReference type="NCBI Taxonomy" id="1166950"/>
    <lineage>
        <taxon>Bacteria</taxon>
        <taxon>Pseudomonadati</taxon>
        <taxon>Pseudomonadota</taxon>
        <taxon>Gammaproteobacteria</taxon>
        <taxon>Chromatiales</taxon>
        <taxon>Chromatiaceae</taxon>
        <taxon>Thiodictyon</taxon>
    </lineage>
</organism>
<dbReference type="InterPro" id="IPR000685">
    <property type="entry name" value="RuBisCO_lsu_C"/>
</dbReference>
<reference evidence="2 3" key="1">
    <citation type="submission" date="2017-03" db="EMBL/GenBank/DDBJ databases">
        <title>Complete genome sequence of Candidatus 'Thiodictyon syntrophicum' sp. nov. strain Cad16T, a photolithoautotroph purple sulfur bacterium isolated from an alpine meromictic lake.</title>
        <authorList>
            <person name="Luedin S.M."/>
            <person name="Pothier J.F."/>
            <person name="Danza F."/>
            <person name="Storelli N."/>
            <person name="Wittwer M."/>
            <person name="Tonolla M."/>
        </authorList>
    </citation>
    <scope>NUCLEOTIDE SEQUENCE [LARGE SCALE GENOMIC DNA]</scope>
    <source>
        <strain evidence="2 3">Cad16T</strain>
    </source>
</reference>
<proteinExistence type="predicted"/>
<dbReference type="AlphaFoldDB" id="A0A2K8UCH8"/>
<protein>
    <submittedName>
        <fullName evidence="2">Ribulose 1,5-bisphosphate carboxylase large subunit</fullName>
    </submittedName>
</protein>
<evidence type="ECO:0000313" key="2">
    <source>
        <dbReference type="EMBL" id="AUB82761.1"/>
    </source>
</evidence>
<dbReference type="InterPro" id="IPR033966">
    <property type="entry name" value="RuBisCO"/>
</dbReference>
<dbReference type="SFLD" id="SFLDG00301">
    <property type="entry name" value="RuBisCO-like_proteins"/>
    <property type="match status" value="1"/>
</dbReference>
<dbReference type="Proteomes" id="UP000232638">
    <property type="component" value="Chromosome"/>
</dbReference>
<feature type="domain" description="Ribulose bisphosphate carboxylase large subunit C-terminal" evidence="1">
    <location>
        <begin position="130"/>
        <end position="296"/>
    </location>
</feature>
<accession>A0A2K8UCH8</accession>
<name>A0A2K8UCH8_9GAMM</name>
<dbReference type="GO" id="GO:0016984">
    <property type="term" value="F:ribulose-bisphosphate carboxylase activity"/>
    <property type="evidence" value="ECO:0007669"/>
    <property type="project" value="InterPro"/>
</dbReference>
<dbReference type="SFLD" id="SFLDF00158">
    <property type="entry name" value="5-methylthio-D-ribulose_1-phos"/>
    <property type="match status" value="1"/>
</dbReference>
<dbReference type="RefSeq" id="WP_100920471.1">
    <property type="nucleotide sequence ID" value="NZ_CP020370.1"/>
</dbReference>
<dbReference type="PANTHER" id="PTHR42704">
    <property type="entry name" value="RIBULOSE BISPHOSPHATE CARBOXYLASE"/>
    <property type="match status" value="1"/>
</dbReference>
<dbReference type="EMBL" id="CP020370">
    <property type="protein sequence ID" value="AUB82761.1"/>
    <property type="molecule type" value="Genomic_DNA"/>
</dbReference>
<dbReference type="GO" id="GO:0000287">
    <property type="term" value="F:magnesium ion binding"/>
    <property type="evidence" value="ECO:0007669"/>
    <property type="project" value="InterPro"/>
</dbReference>
<dbReference type="KEGG" id="tsy:THSYN_18660"/>
<dbReference type="SUPFAM" id="SSF51649">
    <property type="entry name" value="RuBisCo, C-terminal domain"/>
    <property type="match status" value="1"/>
</dbReference>
<gene>
    <name evidence="2" type="ORF">THSYN_18660</name>
</gene>
<dbReference type="GO" id="GO:0015977">
    <property type="term" value="P:carbon fixation"/>
    <property type="evidence" value="ECO:0007669"/>
    <property type="project" value="InterPro"/>
</dbReference>